<name>E8UYX8_TERSS</name>
<dbReference type="KEGG" id="tsa:AciPR4_0082"/>
<proteinExistence type="predicted"/>
<protein>
    <submittedName>
        <fullName evidence="2">Uncharacterized protein</fullName>
    </submittedName>
</protein>
<gene>
    <name evidence="2" type="ordered locus">AciPR4_0082</name>
</gene>
<dbReference type="STRING" id="401053.AciPR4_0082"/>
<dbReference type="HOGENOM" id="CLU_2511571_0_0_0"/>
<organism evidence="2 3">
    <name type="scientific">Terriglobus saanensis (strain ATCC BAA-1853 / DSM 23119 / SP1PR4)</name>
    <dbReference type="NCBI Taxonomy" id="401053"/>
    <lineage>
        <taxon>Bacteria</taxon>
        <taxon>Pseudomonadati</taxon>
        <taxon>Acidobacteriota</taxon>
        <taxon>Terriglobia</taxon>
        <taxon>Terriglobales</taxon>
        <taxon>Acidobacteriaceae</taxon>
        <taxon>Terriglobus</taxon>
    </lineage>
</organism>
<dbReference type="AlphaFoldDB" id="E8UYX8"/>
<evidence type="ECO:0000256" key="1">
    <source>
        <dbReference type="SAM" id="MobiDB-lite"/>
    </source>
</evidence>
<feature type="region of interest" description="Disordered" evidence="1">
    <location>
        <begin position="52"/>
        <end position="85"/>
    </location>
</feature>
<evidence type="ECO:0000313" key="2">
    <source>
        <dbReference type="EMBL" id="ADV80923.1"/>
    </source>
</evidence>
<reference evidence="2 3" key="1">
    <citation type="journal article" date="2012" name="Stand. Genomic Sci.">
        <title>Complete genome sequence of Terriglobus saanensis type strain SP1PR4(T), an Acidobacteria from tundra soil.</title>
        <authorList>
            <person name="Rawat S.R."/>
            <person name="Mannisto M.K."/>
            <person name="Starovoytov V."/>
            <person name="Goodwin L."/>
            <person name="Nolan M."/>
            <person name="Hauser L."/>
            <person name="Land M."/>
            <person name="Davenport K.W."/>
            <person name="Woyke T."/>
            <person name="Haggblom M.M."/>
        </authorList>
    </citation>
    <scope>NUCLEOTIDE SEQUENCE</scope>
    <source>
        <strain evidence="3">ATCC BAA-1853 / DSM 23119 / SP1PR4</strain>
    </source>
</reference>
<sequence length="85" mass="9425">MNPPRFCPRAKRDLMCLGHIAKADFSAPFASLRSVEMTVAGAQKCCLFERRERHPSRVEGGEPKPPSKPRATSRFLATKSVISNP</sequence>
<evidence type="ECO:0000313" key="3">
    <source>
        <dbReference type="Proteomes" id="UP000006844"/>
    </source>
</evidence>
<dbReference type="EMBL" id="CP002467">
    <property type="protein sequence ID" value="ADV80923.1"/>
    <property type="molecule type" value="Genomic_DNA"/>
</dbReference>
<keyword evidence="3" id="KW-1185">Reference proteome</keyword>
<dbReference type="Proteomes" id="UP000006844">
    <property type="component" value="Chromosome"/>
</dbReference>
<accession>E8UYX8</accession>
<feature type="compositionally biased region" description="Basic and acidic residues" evidence="1">
    <location>
        <begin position="52"/>
        <end position="62"/>
    </location>
</feature>